<feature type="region of interest" description="Disordered" evidence="1">
    <location>
        <begin position="1"/>
        <end position="39"/>
    </location>
</feature>
<proteinExistence type="predicted"/>
<accession>A0A1Y2C3J6</accession>
<organism evidence="2 3">
    <name type="scientific">Rhizoclosmatium globosum</name>
    <dbReference type="NCBI Taxonomy" id="329046"/>
    <lineage>
        <taxon>Eukaryota</taxon>
        <taxon>Fungi</taxon>
        <taxon>Fungi incertae sedis</taxon>
        <taxon>Chytridiomycota</taxon>
        <taxon>Chytridiomycota incertae sedis</taxon>
        <taxon>Chytridiomycetes</taxon>
        <taxon>Chytridiales</taxon>
        <taxon>Chytriomycetaceae</taxon>
        <taxon>Rhizoclosmatium</taxon>
    </lineage>
</organism>
<dbReference type="EMBL" id="MCGO01000031">
    <property type="protein sequence ID" value="ORY41610.1"/>
    <property type="molecule type" value="Genomic_DNA"/>
</dbReference>
<sequence length="243" mass="26444">MPSRTNSAKKWMPSFLDSDSEDEDHDKADTRGDKEDTLVPEELVVGEDLTDERESSLSILRTMLGMNAASEEERAHYAPVYWRETVRFDPDAEGAEALLRDPFEIVAGGDDDDKDVVVEPETELDEMDVDEEPIPSGIVEPAAEGSSYLVTTNLRSLVFGEDDEKSSGGGGLFSWLGDKPPEVEPSGPGELGDSIREKVGGVIKSTEKFSLLDALGIKDIEPEDTGMVSVAVFLVLLVAQCFT</sequence>
<keyword evidence="3" id="KW-1185">Reference proteome</keyword>
<reference evidence="2 3" key="1">
    <citation type="submission" date="2016-07" db="EMBL/GenBank/DDBJ databases">
        <title>Pervasive Adenine N6-methylation of Active Genes in Fungi.</title>
        <authorList>
            <consortium name="DOE Joint Genome Institute"/>
            <person name="Mondo S.J."/>
            <person name="Dannebaum R.O."/>
            <person name="Kuo R.C."/>
            <person name="Labutti K."/>
            <person name="Haridas S."/>
            <person name="Kuo A."/>
            <person name="Salamov A."/>
            <person name="Ahrendt S.R."/>
            <person name="Lipzen A."/>
            <person name="Sullivan W."/>
            <person name="Andreopoulos W.B."/>
            <person name="Clum A."/>
            <person name="Lindquist E."/>
            <person name="Daum C."/>
            <person name="Ramamoorthy G.K."/>
            <person name="Gryganskyi A."/>
            <person name="Culley D."/>
            <person name="Magnuson J.K."/>
            <person name="James T.Y."/>
            <person name="O'Malley M.A."/>
            <person name="Stajich J.E."/>
            <person name="Spatafora J.W."/>
            <person name="Visel A."/>
            <person name="Grigoriev I.V."/>
        </authorList>
    </citation>
    <scope>NUCLEOTIDE SEQUENCE [LARGE SCALE GENOMIC DNA]</scope>
    <source>
        <strain evidence="2 3">JEL800</strain>
    </source>
</reference>
<evidence type="ECO:0000256" key="1">
    <source>
        <dbReference type="SAM" id="MobiDB-lite"/>
    </source>
</evidence>
<protein>
    <submittedName>
        <fullName evidence="2">Uncharacterized protein</fullName>
    </submittedName>
</protein>
<feature type="region of interest" description="Disordered" evidence="1">
    <location>
        <begin position="161"/>
        <end position="194"/>
    </location>
</feature>
<dbReference type="Proteomes" id="UP000193642">
    <property type="component" value="Unassembled WGS sequence"/>
</dbReference>
<dbReference type="OrthoDB" id="21643at2759"/>
<evidence type="ECO:0000313" key="2">
    <source>
        <dbReference type="EMBL" id="ORY41610.1"/>
    </source>
</evidence>
<feature type="compositionally biased region" description="Basic and acidic residues" evidence="1">
    <location>
        <begin position="25"/>
        <end position="37"/>
    </location>
</feature>
<comment type="caution">
    <text evidence="2">The sequence shown here is derived from an EMBL/GenBank/DDBJ whole genome shotgun (WGS) entry which is preliminary data.</text>
</comment>
<dbReference type="AlphaFoldDB" id="A0A1Y2C3J6"/>
<gene>
    <name evidence="2" type="ORF">BCR33DRAFT_336550</name>
</gene>
<evidence type="ECO:0000313" key="3">
    <source>
        <dbReference type="Proteomes" id="UP000193642"/>
    </source>
</evidence>
<name>A0A1Y2C3J6_9FUNG</name>